<dbReference type="EMBL" id="VSSQ01084252">
    <property type="protein sequence ID" value="MPN32315.1"/>
    <property type="molecule type" value="Genomic_DNA"/>
</dbReference>
<reference evidence="1" key="1">
    <citation type="submission" date="2019-08" db="EMBL/GenBank/DDBJ databases">
        <authorList>
            <person name="Kucharzyk K."/>
            <person name="Murdoch R.W."/>
            <person name="Higgins S."/>
            <person name="Loffler F."/>
        </authorList>
    </citation>
    <scope>NUCLEOTIDE SEQUENCE</scope>
</reference>
<sequence>MVNCGSKEISCRKWMGAHGAIITLVRVENTKPFSVGVIRKKLALMIITMLRGLQNYGLRIQILF</sequence>
<proteinExistence type="predicted"/>
<dbReference type="AlphaFoldDB" id="A0A645GZT1"/>
<name>A0A645GZT1_9ZZZZ</name>
<gene>
    <name evidence="1" type="ORF">SDC9_179793</name>
</gene>
<organism evidence="1">
    <name type="scientific">bioreactor metagenome</name>
    <dbReference type="NCBI Taxonomy" id="1076179"/>
    <lineage>
        <taxon>unclassified sequences</taxon>
        <taxon>metagenomes</taxon>
        <taxon>ecological metagenomes</taxon>
    </lineage>
</organism>
<evidence type="ECO:0000313" key="1">
    <source>
        <dbReference type="EMBL" id="MPN32315.1"/>
    </source>
</evidence>
<protein>
    <submittedName>
        <fullName evidence="1">Uncharacterized protein</fullName>
    </submittedName>
</protein>
<accession>A0A645GZT1</accession>
<comment type="caution">
    <text evidence="1">The sequence shown here is derived from an EMBL/GenBank/DDBJ whole genome shotgun (WGS) entry which is preliminary data.</text>
</comment>